<reference evidence="4 5" key="1">
    <citation type="journal article" date="2015" name="Genome Biol. Evol.">
        <title>Comparative Genomics of a Bacterivorous Green Alga Reveals Evolutionary Causalities and Consequences of Phago-Mixotrophic Mode of Nutrition.</title>
        <authorList>
            <person name="Burns J.A."/>
            <person name="Paasch A."/>
            <person name="Narechania A."/>
            <person name="Kim E."/>
        </authorList>
    </citation>
    <scope>NUCLEOTIDE SEQUENCE [LARGE SCALE GENOMIC DNA]</scope>
    <source>
        <strain evidence="4 5">PLY_AMNH</strain>
    </source>
</reference>
<dbReference type="InterPro" id="IPR011992">
    <property type="entry name" value="EF-hand-dom_pair"/>
</dbReference>
<evidence type="ECO:0000256" key="1">
    <source>
        <dbReference type="ARBA" id="ARBA00022837"/>
    </source>
</evidence>
<feature type="compositionally biased region" description="Low complexity" evidence="2">
    <location>
        <begin position="72"/>
        <end position="102"/>
    </location>
</feature>
<evidence type="ECO:0000313" key="4">
    <source>
        <dbReference type="EMBL" id="KAK3276491.1"/>
    </source>
</evidence>
<feature type="domain" description="EF-hand" evidence="3">
    <location>
        <begin position="114"/>
        <end position="149"/>
    </location>
</feature>
<protein>
    <recommendedName>
        <fullName evidence="3">EF-hand domain-containing protein</fullName>
    </recommendedName>
</protein>
<keyword evidence="1" id="KW-0106">Calcium</keyword>
<feature type="compositionally biased region" description="Polar residues" evidence="2">
    <location>
        <begin position="103"/>
        <end position="113"/>
    </location>
</feature>
<organism evidence="4 5">
    <name type="scientific">Cymbomonas tetramitiformis</name>
    <dbReference type="NCBI Taxonomy" id="36881"/>
    <lineage>
        <taxon>Eukaryota</taxon>
        <taxon>Viridiplantae</taxon>
        <taxon>Chlorophyta</taxon>
        <taxon>Pyramimonadophyceae</taxon>
        <taxon>Pyramimonadales</taxon>
        <taxon>Pyramimonadaceae</taxon>
        <taxon>Cymbomonas</taxon>
    </lineage>
</organism>
<dbReference type="PANTHER" id="PTHR36960">
    <property type="entry name" value="SI:DKEY-32E6.3"/>
    <property type="match status" value="1"/>
</dbReference>
<feature type="region of interest" description="Disordered" evidence="2">
    <location>
        <begin position="56"/>
        <end position="113"/>
    </location>
</feature>
<dbReference type="GO" id="GO:0005509">
    <property type="term" value="F:calcium ion binding"/>
    <property type="evidence" value="ECO:0007669"/>
    <property type="project" value="InterPro"/>
</dbReference>
<proteinExistence type="predicted"/>
<gene>
    <name evidence="4" type="ORF">CYMTET_15436</name>
</gene>
<evidence type="ECO:0000313" key="5">
    <source>
        <dbReference type="Proteomes" id="UP001190700"/>
    </source>
</evidence>
<comment type="caution">
    <text evidence="4">The sequence shown here is derived from an EMBL/GenBank/DDBJ whole genome shotgun (WGS) entry which is preliminary data.</text>
</comment>
<accession>A0AAE0GE89</accession>
<dbReference type="Pfam" id="PF13499">
    <property type="entry name" value="EF-hand_7"/>
    <property type="match status" value="1"/>
</dbReference>
<dbReference type="Gene3D" id="1.10.238.10">
    <property type="entry name" value="EF-hand"/>
    <property type="match status" value="1"/>
</dbReference>
<keyword evidence="5" id="KW-1185">Reference proteome</keyword>
<evidence type="ECO:0000256" key="2">
    <source>
        <dbReference type="SAM" id="MobiDB-lite"/>
    </source>
</evidence>
<dbReference type="PANTHER" id="PTHR36960:SF1">
    <property type="entry name" value="SI:DKEY-32E6.3"/>
    <property type="match status" value="1"/>
</dbReference>
<dbReference type="SMART" id="SM00054">
    <property type="entry name" value="EFh"/>
    <property type="match status" value="2"/>
</dbReference>
<dbReference type="InterPro" id="IPR018247">
    <property type="entry name" value="EF_Hand_1_Ca_BS"/>
</dbReference>
<feature type="region of interest" description="Disordered" evidence="2">
    <location>
        <begin position="680"/>
        <end position="703"/>
    </location>
</feature>
<dbReference type="InterPro" id="IPR002048">
    <property type="entry name" value="EF_hand_dom"/>
</dbReference>
<dbReference type="PROSITE" id="PS00018">
    <property type="entry name" value="EF_HAND_1"/>
    <property type="match status" value="2"/>
</dbReference>
<dbReference type="PROSITE" id="PS50222">
    <property type="entry name" value="EF_HAND_2"/>
    <property type="match status" value="2"/>
</dbReference>
<sequence length="703" mass="75242">MLEAAESRAGISWLLPEKASTVRNQRTREYDPLSMCPVSRRKLRLQELRALALSPNNTSASGAVPPPALPTALSPNAATLPSAAPPASAASPAATPLDPSALQAESQRGRNASPTRTALEMLFSEVDADGSGSLSADELLHMFTQLGETGLDVEAITQIIREVDLNGDGEIQLEELQKLLDAPAIPPAEAAPHLALNFDVNQTVLMIDSAIGGDASAILNMVLSNTSWGRVHPAPPTPEGAVEGGPEEPVWELAGTSPSVQAPAPDLCTYAQHIMGLTETQGVTDVAEVKRRKKRRRAALQGFTAPGAPGEALAKHIMELSQALRLPQDVIDNADPKVLERLGLAGGTAVLLPSFLHMLRELRKQRRSFSVCFRTFGQDLPKIENEYNALCEGIHPLFSQEGVVKLDGSEPDGMPDMRLRLGSSDGSGTWIRDTVGNLSLVLGTLCQPPITEVDSSALEDFYLGVGNNPMAVAPTSPQNQPRPQQAVEVVHGAAEAAQHLHRLLTTPGAGRTLGLRDYYPGWEATGCSAQGGKPLLLERERTDCLQIFFDDHIMAHDAHIVDVRLASDPSSPPLPIAATLGVHLVRAEPLESIRNINFFLEAIAQAETNWRRAYSCRAKLASALMHKAAMIANNTGHEQSFNVTQRGSPGPTKKYVPHAETELVMLASSANTFEANEPWGHINRGEPSTLPPLIPRNGAGMGI</sequence>
<dbReference type="SUPFAM" id="SSF47473">
    <property type="entry name" value="EF-hand"/>
    <property type="match status" value="1"/>
</dbReference>
<dbReference type="CDD" id="cd00051">
    <property type="entry name" value="EFh"/>
    <property type="match status" value="1"/>
</dbReference>
<dbReference type="AlphaFoldDB" id="A0AAE0GE89"/>
<dbReference type="Proteomes" id="UP001190700">
    <property type="component" value="Unassembled WGS sequence"/>
</dbReference>
<evidence type="ECO:0000259" key="3">
    <source>
        <dbReference type="PROSITE" id="PS50222"/>
    </source>
</evidence>
<feature type="domain" description="EF-hand" evidence="3">
    <location>
        <begin position="151"/>
        <end position="186"/>
    </location>
</feature>
<name>A0AAE0GE89_9CHLO</name>
<dbReference type="EMBL" id="LGRX02006524">
    <property type="protein sequence ID" value="KAK3276491.1"/>
    <property type="molecule type" value="Genomic_DNA"/>
</dbReference>